<dbReference type="EMBL" id="JBBLXS010000653">
    <property type="protein sequence ID" value="MEK0188536.1"/>
    <property type="molecule type" value="Genomic_DNA"/>
</dbReference>
<dbReference type="Gene3D" id="3.30.470.20">
    <property type="entry name" value="ATP-grasp fold, B domain"/>
    <property type="match status" value="1"/>
</dbReference>
<dbReference type="Proteomes" id="UP001384579">
    <property type="component" value="Unassembled WGS sequence"/>
</dbReference>
<protein>
    <submittedName>
        <fullName evidence="2">MvdC/MvdD family ATP grasp protein</fullName>
    </submittedName>
</protein>
<proteinExistence type="predicted"/>
<dbReference type="InterPro" id="IPR048936">
    <property type="entry name" value="MvdD-like_ATPgrasp"/>
</dbReference>
<sequence>MTDLLIVTCETDIHADVVINELQKSNIRAIRLNSESFIKTSKYAYSWQASGNPSQSFLSFEDSLKEAQDIGVIWWRKPQDYQVFPEVNDAWAIKYCQEETESLMYSLSGLYPKARWVNNYYKIRLPSHRINQIPIAHKLGITIPPTLVTNSYDAACNFVTQQGKCIVKPMRYSGFLHDDKQYACYTRPIDVETLEEFRESIRLAPVFIQKRIQKKAEYRVTLIGKHDFVCRIDAKHTNDSDVTLDWRVTEPDKLVHVPDKLPIDYLNKLHQMLDEFGLNFGAFDIIRDDDDTLYFIELNPNGQWYWIEILTKMPMVRAMVELIEDLALQYQQDC</sequence>
<evidence type="ECO:0000259" key="1">
    <source>
        <dbReference type="Pfam" id="PF21068"/>
    </source>
</evidence>
<evidence type="ECO:0000313" key="3">
    <source>
        <dbReference type="Proteomes" id="UP001384579"/>
    </source>
</evidence>
<keyword evidence="3" id="KW-1185">Reference proteome</keyword>
<evidence type="ECO:0000313" key="2">
    <source>
        <dbReference type="EMBL" id="MEK0188536.1"/>
    </source>
</evidence>
<feature type="domain" description="MvdD-like pre-ATP grasp" evidence="1">
    <location>
        <begin position="4"/>
        <end position="124"/>
    </location>
</feature>
<dbReference type="RefSeq" id="WP_340542136.1">
    <property type="nucleotide sequence ID" value="NZ_JBBLXS010000653.1"/>
</dbReference>
<name>A0ABU8YWJ3_9CYAN</name>
<reference evidence="2 3" key="1">
    <citation type="journal article" date="2020" name="Harmful Algae">
        <title>Molecular and morphological characterization of a novel dihydroanatoxin-a producing Microcoleus species (cyanobacteria) from the Russian River, California, USA.</title>
        <authorList>
            <person name="Conklin K.Y."/>
            <person name="Stancheva R."/>
            <person name="Otten T.G."/>
            <person name="Fadness R."/>
            <person name="Boyer G.L."/>
            <person name="Read B."/>
            <person name="Zhang X."/>
            <person name="Sheath R.G."/>
        </authorList>
    </citation>
    <scope>NUCLEOTIDE SEQUENCE [LARGE SCALE GENOMIC DNA]</scope>
    <source>
        <strain evidence="2 3">PTRS2</strain>
    </source>
</reference>
<dbReference type="PANTHER" id="PTHR21621">
    <property type="entry name" value="RIBOSOMAL PROTEIN S6 MODIFICATION PROTEIN"/>
    <property type="match status" value="1"/>
</dbReference>
<accession>A0ABU8YWJ3</accession>
<comment type="caution">
    <text evidence="2">The sequence shown here is derived from an EMBL/GenBank/DDBJ whole genome shotgun (WGS) entry which is preliminary data.</text>
</comment>
<organism evidence="2 3">
    <name type="scientific">Microcoleus anatoxicus PTRS2</name>
    <dbReference type="NCBI Taxonomy" id="2705321"/>
    <lineage>
        <taxon>Bacteria</taxon>
        <taxon>Bacillati</taxon>
        <taxon>Cyanobacteriota</taxon>
        <taxon>Cyanophyceae</taxon>
        <taxon>Oscillatoriophycideae</taxon>
        <taxon>Oscillatoriales</taxon>
        <taxon>Microcoleaceae</taxon>
        <taxon>Microcoleus</taxon>
        <taxon>Microcoleus anatoxicus</taxon>
    </lineage>
</organism>
<dbReference type="PANTHER" id="PTHR21621:SF0">
    <property type="entry name" value="BETA-CITRYLGLUTAMATE SYNTHASE B-RELATED"/>
    <property type="match status" value="1"/>
</dbReference>
<dbReference type="Pfam" id="PF21068">
    <property type="entry name" value="ATPgraspMvdD"/>
    <property type="match status" value="1"/>
</dbReference>
<gene>
    <name evidence="2" type="ORF">WMG39_27365</name>
</gene>
<dbReference type="SUPFAM" id="SSF56059">
    <property type="entry name" value="Glutathione synthetase ATP-binding domain-like"/>
    <property type="match status" value="1"/>
</dbReference>